<dbReference type="EMBL" id="FN653015">
    <property type="protein sequence ID" value="CBY20902.1"/>
    <property type="molecule type" value="Genomic_DNA"/>
</dbReference>
<dbReference type="GO" id="GO:0000977">
    <property type="term" value="F:RNA polymerase II transcription regulatory region sequence-specific DNA binding"/>
    <property type="evidence" value="ECO:0007669"/>
    <property type="project" value="TreeGrafter"/>
</dbReference>
<keyword evidence="2" id="KW-0805">Transcription regulation</keyword>
<evidence type="ECO:0000256" key="4">
    <source>
        <dbReference type="ARBA" id="ARBA00023163"/>
    </source>
</evidence>
<name>E4WQG1_OIKDI</name>
<gene>
    <name evidence="9" type="ORF">GSOID_T00000910001</name>
    <name evidence="10" type="ORF">GSOID_T00027376001</name>
</gene>
<evidence type="ECO:0000259" key="8">
    <source>
        <dbReference type="PROSITE" id="PS50217"/>
    </source>
</evidence>
<dbReference type="GO" id="GO:0000981">
    <property type="term" value="F:DNA-binding transcription factor activity, RNA polymerase II-specific"/>
    <property type="evidence" value="ECO:0007669"/>
    <property type="project" value="TreeGrafter"/>
</dbReference>
<dbReference type="Proteomes" id="UP000011014">
    <property type="component" value="Unassembled WGS sequence"/>
</dbReference>
<keyword evidence="3" id="KW-0238">DNA-binding</keyword>
<dbReference type="PROSITE" id="PS00036">
    <property type="entry name" value="BZIP_BASIC"/>
    <property type="match status" value="1"/>
</dbReference>
<keyword evidence="5" id="KW-0539">Nucleus</keyword>
<evidence type="ECO:0000256" key="2">
    <source>
        <dbReference type="ARBA" id="ARBA00023015"/>
    </source>
</evidence>
<keyword evidence="1" id="KW-0832">Ubl conjugation</keyword>
<dbReference type="InterPro" id="IPR052470">
    <property type="entry name" value="ER_Stress-Reg_TF"/>
</dbReference>
<sequence>MEIEEAIMRKKLRNRESAQRARDRQKARMRWLEEEMSRITGKNDQMLKENLLLRQVLGEQGQKINELVRREEERSRKSESVKSEPVETTKKTAFWRPGIEETPAPVKHAAVLSPEEQLAKMRLAFMPESTPVQSSYNPHLALEASQRLQASPYFPLGSSLSTPYSGGLSNEHLLLAQRLRHNQILATEQ</sequence>
<dbReference type="InterPro" id="IPR004827">
    <property type="entry name" value="bZIP"/>
</dbReference>
<feature type="domain" description="BZIP" evidence="8">
    <location>
        <begin position="4"/>
        <end position="55"/>
    </location>
</feature>
<dbReference type="Pfam" id="PF00170">
    <property type="entry name" value="bZIP_1"/>
    <property type="match status" value="1"/>
</dbReference>
<dbReference type="PROSITE" id="PS50217">
    <property type="entry name" value="BZIP"/>
    <property type="match status" value="1"/>
</dbReference>
<evidence type="ECO:0000256" key="7">
    <source>
        <dbReference type="SAM" id="MobiDB-lite"/>
    </source>
</evidence>
<evidence type="ECO:0000256" key="5">
    <source>
        <dbReference type="ARBA" id="ARBA00023242"/>
    </source>
</evidence>
<feature type="region of interest" description="Disordered" evidence="7">
    <location>
        <begin position="68"/>
        <end position="89"/>
    </location>
</feature>
<dbReference type="AlphaFoldDB" id="E4WQG1"/>
<keyword evidence="11" id="KW-1185">Reference proteome</keyword>
<dbReference type="EMBL" id="FN654644">
    <property type="protein sequence ID" value="CBY35553.1"/>
    <property type="molecule type" value="Genomic_DNA"/>
</dbReference>
<dbReference type="PANTHER" id="PTHR46542:SF1">
    <property type="entry name" value="X-BOX BINDING PROTEIN 1"/>
    <property type="match status" value="1"/>
</dbReference>
<dbReference type="Gene3D" id="1.20.5.170">
    <property type="match status" value="1"/>
</dbReference>
<dbReference type="SUPFAM" id="SSF57959">
    <property type="entry name" value="Leucine zipper domain"/>
    <property type="match status" value="1"/>
</dbReference>
<evidence type="ECO:0000313" key="10">
    <source>
        <dbReference type="EMBL" id="CBY35553.1"/>
    </source>
</evidence>
<evidence type="ECO:0000256" key="6">
    <source>
        <dbReference type="ARBA" id="ARBA00040165"/>
    </source>
</evidence>
<evidence type="ECO:0000313" key="9">
    <source>
        <dbReference type="EMBL" id="CBY20902.1"/>
    </source>
</evidence>
<organism evidence="9">
    <name type="scientific">Oikopleura dioica</name>
    <name type="common">Tunicate</name>
    <dbReference type="NCBI Taxonomy" id="34765"/>
    <lineage>
        <taxon>Eukaryota</taxon>
        <taxon>Metazoa</taxon>
        <taxon>Chordata</taxon>
        <taxon>Tunicata</taxon>
        <taxon>Appendicularia</taxon>
        <taxon>Copelata</taxon>
        <taxon>Oikopleuridae</taxon>
        <taxon>Oikopleura</taxon>
    </lineage>
</organism>
<keyword evidence="4" id="KW-0804">Transcription</keyword>
<evidence type="ECO:0000313" key="11">
    <source>
        <dbReference type="Proteomes" id="UP000001307"/>
    </source>
</evidence>
<feature type="compositionally biased region" description="Basic and acidic residues" evidence="7">
    <location>
        <begin position="14"/>
        <end position="26"/>
    </location>
</feature>
<dbReference type="Proteomes" id="UP000001307">
    <property type="component" value="Unassembled WGS sequence"/>
</dbReference>
<dbReference type="InParanoid" id="E4WQG1"/>
<dbReference type="SMART" id="SM00338">
    <property type="entry name" value="BRLZ"/>
    <property type="match status" value="1"/>
</dbReference>
<reference evidence="9" key="1">
    <citation type="journal article" date="2010" name="Science">
        <title>Plasticity of animal genome architecture unmasked by rapid evolution of a pelagic tunicate.</title>
        <authorList>
            <person name="Denoeud F."/>
            <person name="Henriet S."/>
            <person name="Mungpakdee S."/>
            <person name="Aury J.M."/>
            <person name="Da Silva C."/>
            <person name="Brinkmann H."/>
            <person name="Mikhaleva J."/>
            <person name="Olsen L.C."/>
            <person name="Jubin C."/>
            <person name="Canestro C."/>
            <person name="Bouquet J.M."/>
            <person name="Danks G."/>
            <person name="Poulain J."/>
            <person name="Campsteijn C."/>
            <person name="Adamski M."/>
            <person name="Cross I."/>
            <person name="Yadetie F."/>
            <person name="Muffato M."/>
            <person name="Louis A."/>
            <person name="Butcher S."/>
            <person name="Tsagkogeorga G."/>
            <person name="Konrad A."/>
            <person name="Singh S."/>
            <person name="Jensen M.F."/>
            <person name="Cong E.H."/>
            <person name="Eikeseth-Otteraa H."/>
            <person name="Noel B."/>
            <person name="Anthouard V."/>
            <person name="Porcel B.M."/>
            <person name="Kachouri-Lafond R."/>
            <person name="Nishino A."/>
            <person name="Ugolini M."/>
            <person name="Chourrout P."/>
            <person name="Nishida H."/>
            <person name="Aasland R."/>
            <person name="Huzurbazar S."/>
            <person name="Westhof E."/>
            <person name="Delsuc F."/>
            <person name="Lehrach H."/>
            <person name="Reinhardt R."/>
            <person name="Weissenbach J."/>
            <person name="Roy S.W."/>
            <person name="Artiguenave F."/>
            <person name="Postlethwait J.H."/>
            <person name="Manak J.R."/>
            <person name="Thompson E.M."/>
            <person name="Jaillon O."/>
            <person name="Du Pasquier L."/>
            <person name="Boudinot P."/>
            <person name="Liberles D.A."/>
            <person name="Volff J.N."/>
            <person name="Philippe H."/>
            <person name="Lenhard B."/>
            <person name="Roest Crollius H."/>
            <person name="Wincker P."/>
            <person name="Chourrout D."/>
        </authorList>
    </citation>
    <scope>NUCLEOTIDE SEQUENCE [LARGE SCALE GENOMIC DNA]</scope>
</reference>
<protein>
    <recommendedName>
        <fullName evidence="6">X-box-binding protein 1</fullName>
    </recommendedName>
</protein>
<evidence type="ECO:0000256" key="3">
    <source>
        <dbReference type="ARBA" id="ARBA00023125"/>
    </source>
</evidence>
<dbReference type="InterPro" id="IPR046347">
    <property type="entry name" value="bZIP_sf"/>
</dbReference>
<accession>E4WQG1</accession>
<feature type="region of interest" description="Disordered" evidence="7">
    <location>
        <begin position="1"/>
        <end position="26"/>
    </location>
</feature>
<dbReference type="GO" id="GO:0005634">
    <property type="term" value="C:nucleus"/>
    <property type="evidence" value="ECO:0007669"/>
    <property type="project" value="TreeGrafter"/>
</dbReference>
<evidence type="ECO:0000256" key="1">
    <source>
        <dbReference type="ARBA" id="ARBA00022843"/>
    </source>
</evidence>
<proteinExistence type="predicted"/>
<dbReference type="PANTHER" id="PTHR46542">
    <property type="entry name" value="X-BOX BINDING PROTEIN 1"/>
    <property type="match status" value="1"/>
</dbReference>
<dbReference type="OrthoDB" id="20960at2759"/>